<accession>A0AAE3VYI8</accession>
<keyword evidence="1" id="KW-0456">Lyase</keyword>
<name>A0AAE3VYI8_9ACTN</name>
<dbReference type="AlphaFoldDB" id="A0AAE3VYI8"/>
<dbReference type="EMBL" id="JAUSUZ010000001">
    <property type="protein sequence ID" value="MDQ0366065.1"/>
    <property type="molecule type" value="Genomic_DNA"/>
</dbReference>
<keyword evidence="2" id="KW-1185">Reference proteome</keyword>
<gene>
    <name evidence="1" type="ORF">J2S42_002734</name>
</gene>
<evidence type="ECO:0000313" key="2">
    <source>
        <dbReference type="Proteomes" id="UP001240236"/>
    </source>
</evidence>
<dbReference type="GO" id="GO:0016829">
    <property type="term" value="F:lyase activity"/>
    <property type="evidence" value="ECO:0007669"/>
    <property type="project" value="UniProtKB-KW"/>
</dbReference>
<proteinExistence type="predicted"/>
<comment type="caution">
    <text evidence="1">The sequence shown here is derived from an EMBL/GenBank/DDBJ whole genome shotgun (WGS) entry which is preliminary data.</text>
</comment>
<sequence length="42" mass="4494">MIDEFPVGGSPYGIALAPDGTVWAAPETGSIARLRSEYRGRE</sequence>
<dbReference type="RefSeq" id="WP_307239118.1">
    <property type="nucleotide sequence ID" value="NZ_JAUSUZ010000001.1"/>
</dbReference>
<reference evidence="1 2" key="1">
    <citation type="submission" date="2023-07" db="EMBL/GenBank/DDBJ databases">
        <title>Sequencing the genomes of 1000 actinobacteria strains.</title>
        <authorList>
            <person name="Klenk H.-P."/>
        </authorList>
    </citation>
    <scope>NUCLEOTIDE SEQUENCE [LARGE SCALE GENOMIC DNA]</scope>
    <source>
        <strain evidence="1 2">DSM 44709</strain>
    </source>
</reference>
<evidence type="ECO:0000313" key="1">
    <source>
        <dbReference type="EMBL" id="MDQ0366065.1"/>
    </source>
</evidence>
<organism evidence="1 2">
    <name type="scientific">Catenuloplanes indicus</name>
    <dbReference type="NCBI Taxonomy" id="137267"/>
    <lineage>
        <taxon>Bacteria</taxon>
        <taxon>Bacillati</taxon>
        <taxon>Actinomycetota</taxon>
        <taxon>Actinomycetes</taxon>
        <taxon>Micromonosporales</taxon>
        <taxon>Micromonosporaceae</taxon>
        <taxon>Catenuloplanes</taxon>
    </lineage>
</organism>
<protein>
    <submittedName>
        <fullName evidence="1">Streptogramin lyase</fullName>
    </submittedName>
</protein>
<dbReference type="Proteomes" id="UP001240236">
    <property type="component" value="Unassembled WGS sequence"/>
</dbReference>